<reference evidence="5" key="1">
    <citation type="submission" date="2013-03" db="EMBL/GenBank/DDBJ databases">
        <title>The Genome Sequence of Anopheles epiroticus epiroticus2.</title>
        <authorList>
            <consortium name="The Broad Institute Genomics Platform"/>
            <person name="Neafsey D.E."/>
            <person name="Howell P."/>
            <person name="Walker B."/>
            <person name="Young S.K."/>
            <person name="Zeng Q."/>
            <person name="Gargeya S."/>
            <person name="Fitzgerald M."/>
            <person name="Haas B."/>
            <person name="Abouelleil A."/>
            <person name="Allen A.W."/>
            <person name="Alvarado L."/>
            <person name="Arachchi H.M."/>
            <person name="Berlin A.M."/>
            <person name="Chapman S.B."/>
            <person name="Gainer-Dewar J."/>
            <person name="Goldberg J."/>
            <person name="Griggs A."/>
            <person name="Gujja S."/>
            <person name="Hansen M."/>
            <person name="Howarth C."/>
            <person name="Imamovic A."/>
            <person name="Ireland A."/>
            <person name="Larimer J."/>
            <person name="McCowan C."/>
            <person name="Murphy C."/>
            <person name="Pearson M."/>
            <person name="Poon T.W."/>
            <person name="Priest M."/>
            <person name="Roberts A."/>
            <person name="Saif S."/>
            <person name="Shea T."/>
            <person name="Sisk P."/>
            <person name="Sykes S."/>
            <person name="Wortman J."/>
            <person name="Nusbaum C."/>
            <person name="Birren B."/>
        </authorList>
    </citation>
    <scope>NUCLEOTIDE SEQUENCE [LARGE SCALE GENOMIC DNA]</scope>
    <source>
        <strain evidence="5">Epiroticus2</strain>
    </source>
</reference>
<keyword evidence="1 2" id="KW-0443">Lipid metabolism</keyword>
<dbReference type="AlphaFoldDB" id="A0A182PTV2"/>
<evidence type="ECO:0000256" key="2">
    <source>
        <dbReference type="PROSITE-ProRule" id="PRU01161"/>
    </source>
</evidence>
<dbReference type="STRING" id="199890.A0A182PTV2"/>
<organism evidence="4 5">
    <name type="scientific">Anopheles epiroticus</name>
    <dbReference type="NCBI Taxonomy" id="199890"/>
    <lineage>
        <taxon>Eukaryota</taxon>
        <taxon>Metazoa</taxon>
        <taxon>Ecdysozoa</taxon>
        <taxon>Arthropoda</taxon>
        <taxon>Hexapoda</taxon>
        <taxon>Insecta</taxon>
        <taxon>Pterygota</taxon>
        <taxon>Neoptera</taxon>
        <taxon>Endopterygota</taxon>
        <taxon>Diptera</taxon>
        <taxon>Nematocera</taxon>
        <taxon>Culicoidea</taxon>
        <taxon>Culicidae</taxon>
        <taxon>Anophelinae</taxon>
        <taxon>Anopheles</taxon>
    </lineage>
</organism>
<evidence type="ECO:0000256" key="1">
    <source>
        <dbReference type="ARBA" id="ARBA00023098"/>
    </source>
</evidence>
<sequence length="147" mass="15519">MNLSFAGCGFLGIYHVGVAVAFKKYAPHLLLHRISGASAGALAACCLLCDMPLGVEKYRKAQTASDGQTPPTKVLMLMTTTFESLMLTLTMQFYLKLAANASNSAVKNFRSSSICLVARAEAGVGSVGDGRVLFTSDYLTLPQSGMA</sequence>
<keyword evidence="5" id="KW-1185">Reference proteome</keyword>
<feature type="short sequence motif" description="GXSXG" evidence="2">
    <location>
        <begin position="36"/>
        <end position="40"/>
    </location>
</feature>
<dbReference type="PANTHER" id="PTHR12406:SF41">
    <property type="entry name" value="BRUMMER, ISOFORM B-RELATED"/>
    <property type="match status" value="1"/>
</dbReference>
<reference evidence="4" key="2">
    <citation type="submission" date="2020-05" db="UniProtKB">
        <authorList>
            <consortium name="EnsemblMetazoa"/>
        </authorList>
    </citation>
    <scope>IDENTIFICATION</scope>
    <source>
        <strain evidence="4">Epiroticus2</strain>
    </source>
</reference>
<dbReference type="GO" id="GO:0005811">
    <property type="term" value="C:lipid droplet"/>
    <property type="evidence" value="ECO:0007669"/>
    <property type="project" value="TreeGrafter"/>
</dbReference>
<dbReference type="InterPro" id="IPR016035">
    <property type="entry name" value="Acyl_Trfase/lysoPLipase"/>
</dbReference>
<dbReference type="InterPro" id="IPR033562">
    <property type="entry name" value="PLPL"/>
</dbReference>
<feature type="short sequence motif" description="GXGXXG" evidence="2">
    <location>
        <begin position="7"/>
        <end position="12"/>
    </location>
</feature>
<dbReference type="VEuPathDB" id="VectorBase:AEPI010388"/>
<feature type="domain" description="PNPLA" evidence="3">
    <location>
        <begin position="3"/>
        <end position="144"/>
    </location>
</feature>
<proteinExistence type="predicted"/>
<feature type="active site" description="Nucleophile" evidence="2">
    <location>
        <position position="38"/>
    </location>
</feature>
<dbReference type="GO" id="GO:0016020">
    <property type="term" value="C:membrane"/>
    <property type="evidence" value="ECO:0007669"/>
    <property type="project" value="TreeGrafter"/>
</dbReference>
<dbReference type="FunFam" id="3.40.1090.10:FF:000017">
    <property type="entry name" value="Patatin-like phospholipase domain-containing protein 2"/>
    <property type="match status" value="1"/>
</dbReference>
<keyword evidence="2" id="KW-0442">Lipid degradation</keyword>
<evidence type="ECO:0000313" key="4">
    <source>
        <dbReference type="EnsemblMetazoa" id="AEPI010388-PA"/>
    </source>
</evidence>
<dbReference type="PROSITE" id="PS51635">
    <property type="entry name" value="PNPLA"/>
    <property type="match status" value="1"/>
</dbReference>
<dbReference type="Gene3D" id="3.40.1090.10">
    <property type="entry name" value="Cytosolic phospholipase A2 catalytic domain"/>
    <property type="match status" value="1"/>
</dbReference>
<dbReference type="GO" id="GO:0055088">
    <property type="term" value="P:lipid homeostasis"/>
    <property type="evidence" value="ECO:0007669"/>
    <property type="project" value="TreeGrafter"/>
</dbReference>
<name>A0A182PTV2_9DIPT</name>
<dbReference type="SUPFAM" id="SSF52151">
    <property type="entry name" value="FabD/lysophospholipase-like"/>
    <property type="match status" value="1"/>
</dbReference>
<dbReference type="EnsemblMetazoa" id="AEPI010388-RA">
    <property type="protein sequence ID" value="AEPI010388-PA"/>
    <property type="gene ID" value="AEPI010388"/>
</dbReference>
<dbReference type="GO" id="GO:0005737">
    <property type="term" value="C:cytoplasm"/>
    <property type="evidence" value="ECO:0007669"/>
    <property type="project" value="TreeGrafter"/>
</dbReference>
<protein>
    <recommendedName>
        <fullName evidence="3">PNPLA domain-containing protein</fullName>
    </recommendedName>
</protein>
<comment type="caution">
    <text evidence="2">Lacks conserved residue(s) required for the propagation of feature annotation.</text>
</comment>
<dbReference type="Pfam" id="PF01734">
    <property type="entry name" value="Patatin"/>
    <property type="match status" value="1"/>
</dbReference>
<dbReference type="GO" id="GO:0004806">
    <property type="term" value="F:triacylglycerol lipase activity"/>
    <property type="evidence" value="ECO:0007669"/>
    <property type="project" value="TreeGrafter"/>
</dbReference>
<dbReference type="PANTHER" id="PTHR12406">
    <property type="entry name" value="CALCIUM-INDEPENDENT PHOSPHOLIPASE A2 IPLA2 -RELATED"/>
    <property type="match status" value="1"/>
</dbReference>
<evidence type="ECO:0000259" key="3">
    <source>
        <dbReference type="PROSITE" id="PS51635"/>
    </source>
</evidence>
<accession>A0A182PTV2</accession>
<dbReference type="InterPro" id="IPR002641">
    <property type="entry name" value="PNPLA_dom"/>
</dbReference>
<keyword evidence="2" id="KW-0378">Hydrolase</keyword>
<evidence type="ECO:0000313" key="5">
    <source>
        <dbReference type="Proteomes" id="UP000075885"/>
    </source>
</evidence>
<dbReference type="GO" id="GO:0019433">
    <property type="term" value="P:triglyceride catabolic process"/>
    <property type="evidence" value="ECO:0007669"/>
    <property type="project" value="TreeGrafter"/>
</dbReference>
<dbReference type="Proteomes" id="UP000075885">
    <property type="component" value="Unassembled WGS sequence"/>
</dbReference>
<feature type="active site" description="Proton acceptor" evidence="2">
    <location>
        <position position="129"/>
    </location>
</feature>